<evidence type="ECO:0000313" key="2">
    <source>
        <dbReference type="EMBL" id="QSQ28450.1"/>
    </source>
</evidence>
<keyword evidence="3" id="KW-1185">Reference proteome</keyword>
<feature type="region of interest" description="Disordered" evidence="1">
    <location>
        <begin position="8"/>
        <end position="38"/>
    </location>
</feature>
<sequence length="131" mass="14264">MLLTAACATSNKSVTPVRESRAPEQQARQQVGSYGFHPEDPVRVGWGNEGLMAFLDLLRGPEGQRVAWRRLGPSQGMEVFEVTYDGLAAPVNLYLDPMHGGAIHAPAGFTIEGITSREPLPPTERPQVIEL</sequence>
<dbReference type="EMBL" id="CP071090">
    <property type="protein sequence ID" value="QSQ28450.1"/>
    <property type="molecule type" value="Genomic_DNA"/>
</dbReference>
<name>A0ABX7PD96_9BACT</name>
<accession>A0ABX7PD96</accession>
<proteinExistence type="predicted"/>
<reference evidence="2 3" key="1">
    <citation type="submission" date="2021-02" db="EMBL/GenBank/DDBJ databases">
        <title>De Novo genome assembly of isolated myxobacteria.</title>
        <authorList>
            <person name="Stevens D.C."/>
        </authorList>
    </citation>
    <scope>NUCLEOTIDE SEQUENCE [LARGE SCALE GENOMIC DNA]</scope>
    <source>
        <strain evidence="3">SCPEA02</strain>
    </source>
</reference>
<dbReference type="Proteomes" id="UP000662747">
    <property type="component" value="Chromosome"/>
</dbReference>
<protein>
    <submittedName>
        <fullName evidence="2">Fibril protein</fullName>
    </submittedName>
</protein>
<evidence type="ECO:0000313" key="3">
    <source>
        <dbReference type="Proteomes" id="UP000662747"/>
    </source>
</evidence>
<gene>
    <name evidence="2" type="ORF">JY651_39540</name>
</gene>
<organism evidence="2 3">
    <name type="scientific">Pyxidicoccus parkwayensis</name>
    <dbReference type="NCBI Taxonomy" id="2813578"/>
    <lineage>
        <taxon>Bacteria</taxon>
        <taxon>Pseudomonadati</taxon>
        <taxon>Myxococcota</taxon>
        <taxon>Myxococcia</taxon>
        <taxon>Myxococcales</taxon>
        <taxon>Cystobacterineae</taxon>
        <taxon>Myxococcaceae</taxon>
        <taxon>Pyxidicoccus</taxon>
    </lineage>
</organism>
<evidence type="ECO:0000256" key="1">
    <source>
        <dbReference type="SAM" id="MobiDB-lite"/>
    </source>
</evidence>